<feature type="chain" id="PRO_5041381828" evidence="2">
    <location>
        <begin position="22"/>
        <end position="176"/>
    </location>
</feature>
<dbReference type="EMBL" id="CP130612">
    <property type="protein sequence ID" value="WKW13211.1"/>
    <property type="molecule type" value="Genomic_DNA"/>
</dbReference>
<keyword evidence="1" id="KW-1133">Transmembrane helix</keyword>
<proteinExistence type="predicted"/>
<dbReference type="EMBL" id="CP130613">
    <property type="protein sequence ID" value="WKW16118.1"/>
    <property type="molecule type" value="Genomic_DNA"/>
</dbReference>
<dbReference type="Proteomes" id="UP001229955">
    <property type="component" value="Chromosome"/>
</dbReference>
<feature type="transmembrane region" description="Helical" evidence="1">
    <location>
        <begin position="105"/>
        <end position="124"/>
    </location>
</feature>
<evidence type="ECO:0000259" key="3">
    <source>
        <dbReference type="Pfam" id="PF07853"/>
    </source>
</evidence>
<evidence type="ECO:0000313" key="4">
    <source>
        <dbReference type="EMBL" id="WKW13211.1"/>
    </source>
</evidence>
<accession>A0AA49K2F5</accession>
<dbReference type="KEGG" id="pspc:Strain318_002528"/>
<dbReference type="AlphaFoldDB" id="A0AA49K2F5"/>
<reference evidence="5" key="1">
    <citation type="submission" date="2023-07" db="EMBL/GenBank/DDBJ databases">
        <authorList>
            <person name="Haufschild T."/>
            <person name="Kallscheuer N."/>
            <person name="Hammer J."/>
            <person name="Kohn T."/>
            <person name="Kabuu M."/>
            <person name="Jogler M."/>
            <person name="Wohfarth N."/>
            <person name="Heuer A."/>
            <person name="Rohde M."/>
            <person name="van Teeseling M.C.F."/>
            <person name="Jogler C."/>
        </authorList>
    </citation>
    <scope>NUCLEOTIDE SEQUENCE</scope>
    <source>
        <strain evidence="4">Strain 138</strain>
        <strain evidence="5">Strain 318</strain>
    </source>
</reference>
<evidence type="ECO:0000256" key="1">
    <source>
        <dbReference type="SAM" id="Phobius"/>
    </source>
</evidence>
<feature type="transmembrane region" description="Helical" evidence="1">
    <location>
        <begin position="51"/>
        <end position="72"/>
    </location>
</feature>
<accession>A0AA49Q5W6</accession>
<evidence type="ECO:0000256" key="2">
    <source>
        <dbReference type="SAM" id="SignalP"/>
    </source>
</evidence>
<keyword evidence="6" id="KW-1185">Reference proteome</keyword>
<gene>
    <name evidence="4" type="ORF">Strain138_002528</name>
    <name evidence="5" type="ORF">Strain318_002528</name>
</gene>
<keyword evidence="1" id="KW-0472">Membrane</keyword>
<keyword evidence="2" id="KW-0732">Signal</keyword>
<feature type="domain" description="DUF1648" evidence="3">
    <location>
        <begin position="11"/>
        <end position="56"/>
    </location>
</feature>
<feature type="signal peptide" evidence="2">
    <location>
        <begin position="1"/>
        <end position="21"/>
    </location>
</feature>
<organism evidence="5 6">
    <name type="scientific">Pseudogemmatithrix spongiicola</name>
    <dbReference type="NCBI Taxonomy" id="3062599"/>
    <lineage>
        <taxon>Bacteria</taxon>
        <taxon>Pseudomonadati</taxon>
        <taxon>Gemmatimonadota</taxon>
        <taxon>Gemmatimonadia</taxon>
        <taxon>Gemmatimonadales</taxon>
        <taxon>Gemmatimonadaceae</taxon>
        <taxon>Pseudogemmatithrix</taxon>
    </lineage>
</organism>
<keyword evidence="1" id="KW-0812">Transmembrane</keyword>
<feature type="transmembrane region" description="Helical" evidence="1">
    <location>
        <begin position="136"/>
        <end position="154"/>
    </location>
</feature>
<protein>
    <submittedName>
        <fullName evidence="5">DUF1648 domain-containing protein</fullName>
    </submittedName>
</protein>
<dbReference type="Pfam" id="PF07853">
    <property type="entry name" value="DUF1648"/>
    <property type="match status" value="1"/>
</dbReference>
<sequence>MPMLRVLPWALCAALALFSFATYGSLPESIPQHFDAAGNITSSTPRSPWSWAMVPIVAFATQALLAGLGALLPRQPELFNFSAKERFLRLPAEYRGPVVERMRELLDVTSAFTVLVFGIVQFMIWRAAFGHSADGLVIGLIVVSVLFTPGIFLLTGRVNTAVDEAEQRWNASQRHS</sequence>
<name>A0AA49K2F5_9BACT</name>
<evidence type="ECO:0000313" key="5">
    <source>
        <dbReference type="EMBL" id="WKW16118.1"/>
    </source>
</evidence>
<dbReference type="InterPro" id="IPR012867">
    <property type="entry name" value="DUF1648"/>
</dbReference>
<dbReference type="RefSeq" id="WP_367886071.1">
    <property type="nucleotide sequence ID" value="NZ_CP130612.1"/>
</dbReference>
<evidence type="ECO:0000313" key="6">
    <source>
        <dbReference type="Proteomes" id="UP001229955"/>
    </source>
</evidence>